<comment type="caution">
    <text evidence="1">The sequence shown here is derived from an EMBL/GenBank/DDBJ whole genome shotgun (WGS) entry which is preliminary data.</text>
</comment>
<sequence length="167" mass="18708">MGRDDHRINKTLELLSAHCSRRPTGRQQHLAPLDERVQQLMDSCDKAEDTGLDGDEVDVDNVDWELGETEDDMKTKEPSRNHLKSLETVLKILLESPDEIIADRNWVRQKAFRGTAFTDAECDVVVKLGGILRPYIAKTRGKRNAIAHVTLRAPIAIIANSVLRATG</sequence>
<gene>
    <name evidence="1" type="ORF">BGZ65_012889</name>
</gene>
<dbReference type="EMBL" id="JAAAHW010002435">
    <property type="protein sequence ID" value="KAF9991952.1"/>
    <property type="molecule type" value="Genomic_DNA"/>
</dbReference>
<protein>
    <submittedName>
        <fullName evidence="1">Uncharacterized protein</fullName>
    </submittedName>
</protein>
<proteinExistence type="predicted"/>
<dbReference type="OrthoDB" id="2436324at2759"/>
<dbReference type="AlphaFoldDB" id="A0A9P6MC84"/>
<accession>A0A9P6MC84</accession>
<reference evidence="1" key="1">
    <citation type="journal article" date="2020" name="Fungal Divers.">
        <title>Resolving the Mortierellaceae phylogeny through synthesis of multi-gene phylogenetics and phylogenomics.</title>
        <authorList>
            <person name="Vandepol N."/>
            <person name="Liber J."/>
            <person name="Desiro A."/>
            <person name="Na H."/>
            <person name="Kennedy M."/>
            <person name="Barry K."/>
            <person name="Grigoriev I.V."/>
            <person name="Miller A.N."/>
            <person name="O'Donnell K."/>
            <person name="Stajich J.E."/>
            <person name="Bonito G."/>
        </authorList>
    </citation>
    <scope>NUCLEOTIDE SEQUENCE</scope>
    <source>
        <strain evidence="1">MES-2147</strain>
    </source>
</reference>
<name>A0A9P6MC84_9FUNG</name>
<feature type="non-terminal residue" evidence="1">
    <location>
        <position position="1"/>
    </location>
</feature>
<dbReference type="Proteomes" id="UP000749646">
    <property type="component" value="Unassembled WGS sequence"/>
</dbReference>
<organism evidence="1 2">
    <name type="scientific">Modicella reniformis</name>
    <dbReference type="NCBI Taxonomy" id="1440133"/>
    <lineage>
        <taxon>Eukaryota</taxon>
        <taxon>Fungi</taxon>
        <taxon>Fungi incertae sedis</taxon>
        <taxon>Mucoromycota</taxon>
        <taxon>Mortierellomycotina</taxon>
        <taxon>Mortierellomycetes</taxon>
        <taxon>Mortierellales</taxon>
        <taxon>Mortierellaceae</taxon>
        <taxon>Modicella</taxon>
    </lineage>
</organism>
<keyword evidence="2" id="KW-1185">Reference proteome</keyword>
<evidence type="ECO:0000313" key="1">
    <source>
        <dbReference type="EMBL" id="KAF9991952.1"/>
    </source>
</evidence>
<evidence type="ECO:0000313" key="2">
    <source>
        <dbReference type="Proteomes" id="UP000749646"/>
    </source>
</evidence>